<dbReference type="RefSeq" id="WP_055520398.1">
    <property type="nucleotide sequence ID" value="NZ_AP023440.1"/>
</dbReference>
<sequence length="253" mass="27923">MTAVADSTRYPLVLDDVLGWFSPLDQGLFGWFLTRQNDRGERGDLLEMGVYMGKSAVFLGEHLKRGETFTVCDLFESPASDDANNAEIAQYHPSVSREAFEHNYLSFHDELPRVLQASTSVVPHEVAPASCRFVHIDASHLYEHVSGDIAAARDAVLPTGLVVLDDFRAKHTPGVAMATWETVLLHGLRPICLSEDKFYGTWGDPEPVQEELVAMLRERHDCSLTLEVAGGHRIVRTDMLGAGAQHTTAPSSH</sequence>
<protein>
    <recommendedName>
        <fullName evidence="3">Class I SAM-dependent methyltransferase</fullName>
    </recommendedName>
</protein>
<proteinExistence type="predicted"/>
<organism evidence="1 2">
    <name type="scientific">Streptomyces aurantiacus</name>
    <dbReference type="NCBI Taxonomy" id="47760"/>
    <lineage>
        <taxon>Bacteria</taxon>
        <taxon>Bacillati</taxon>
        <taxon>Actinomycetota</taxon>
        <taxon>Actinomycetes</taxon>
        <taxon>Kitasatosporales</taxon>
        <taxon>Streptomycetaceae</taxon>
        <taxon>Streptomyces</taxon>
        <taxon>Streptomyces aurantiacus group</taxon>
    </lineage>
</organism>
<dbReference type="AlphaFoldDB" id="A0A7G1NQH9"/>
<name>A0A7G1NQH9_9ACTN</name>
<dbReference type="EMBL" id="AP023440">
    <property type="protein sequence ID" value="BCL25498.1"/>
    <property type="molecule type" value="Genomic_DNA"/>
</dbReference>
<gene>
    <name evidence="1" type="ORF">GCM10017557_03570</name>
</gene>
<dbReference type="Pfam" id="PF13578">
    <property type="entry name" value="Methyltransf_24"/>
    <property type="match status" value="1"/>
</dbReference>
<keyword evidence="2" id="KW-1185">Reference proteome</keyword>
<evidence type="ECO:0008006" key="3">
    <source>
        <dbReference type="Google" id="ProtNLM"/>
    </source>
</evidence>
<evidence type="ECO:0000313" key="2">
    <source>
        <dbReference type="Proteomes" id="UP000516444"/>
    </source>
</evidence>
<dbReference type="SUPFAM" id="SSF53335">
    <property type="entry name" value="S-adenosyl-L-methionine-dependent methyltransferases"/>
    <property type="match status" value="1"/>
</dbReference>
<dbReference type="OrthoDB" id="3346627at2"/>
<accession>A0A7G1NQH9</accession>
<dbReference type="Gene3D" id="3.40.50.150">
    <property type="entry name" value="Vaccinia Virus protein VP39"/>
    <property type="match status" value="1"/>
</dbReference>
<dbReference type="InterPro" id="IPR029063">
    <property type="entry name" value="SAM-dependent_MTases_sf"/>
</dbReference>
<dbReference type="KEGG" id="sgm:GCM10017557_03570"/>
<reference evidence="1 2" key="1">
    <citation type="journal article" date="2014" name="Int. J. Syst. Evol. Microbiol.">
        <title>Complete genome sequence of Corynebacterium casei LMG S-19264T (=DSM 44701T), isolated from a smear-ripened cheese.</title>
        <authorList>
            <consortium name="US DOE Joint Genome Institute (JGI-PGF)"/>
            <person name="Walter F."/>
            <person name="Albersmeier A."/>
            <person name="Kalinowski J."/>
            <person name="Ruckert C."/>
        </authorList>
    </citation>
    <scope>NUCLEOTIDE SEQUENCE [LARGE SCALE GENOMIC DNA]</scope>
    <source>
        <strain evidence="1 2">JCM 4677</strain>
    </source>
</reference>
<evidence type="ECO:0000313" key="1">
    <source>
        <dbReference type="EMBL" id="BCL25498.1"/>
    </source>
</evidence>
<dbReference type="Proteomes" id="UP000516444">
    <property type="component" value="Chromosome"/>
</dbReference>